<accession>A0A834GLA0</accession>
<dbReference type="OrthoDB" id="10590530at2759"/>
<feature type="region of interest" description="Disordered" evidence="1">
    <location>
        <begin position="55"/>
        <end position="82"/>
    </location>
</feature>
<organism evidence="2 3">
    <name type="scientific">Rhododendron simsii</name>
    <name type="common">Sims's rhododendron</name>
    <dbReference type="NCBI Taxonomy" id="118357"/>
    <lineage>
        <taxon>Eukaryota</taxon>
        <taxon>Viridiplantae</taxon>
        <taxon>Streptophyta</taxon>
        <taxon>Embryophyta</taxon>
        <taxon>Tracheophyta</taxon>
        <taxon>Spermatophyta</taxon>
        <taxon>Magnoliopsida</taxon>
        <taxon>eudicotyledons</taxon>
        <taxon>Gunneridae</taxon>
        <taxon>Pentapetalae</taxon>
        <taxon>asterids</taxon>
        <taxon>Ericales</taxon>
        <taxon>Ericaceae</taxon>
        <taxon>Ericoideae</taxon>
        <taxon>Rhodoreae</taxon>
        <taxon>Rhododendron</taxon>
    </lineage>
</organism>
<sequence length="120" mass="12382">MAAFSTSASLRTLSSSVKLYRKKPFTRPKITVLPQSNPLLSQNLRLSAATTPRSFICKSQSNNRSDASTPRPDQSAPDHFPHQAVLHLLLEGDTGPAGGVAGHAGSSVAGGGADAGCKGV</sequence>
<keyword evidence="3" id="KW-1185">Reference proteome</keyword>
<name>A0A834GLA0_RHOSS</name>
<dbReference type="EMBL" id="WJXA01000008">
    <property type="protein sequence ID" value="KAF7135059.1"/>
    <property type="molecule type" value="Genomic_DNA"/>
</dbReference>
<proteinExistence type="predicted"/>
<evidence type="ECO:0000313" key="3">
    <source>
        <dbReference type="Proteomes" id="UP000626092"/>
    </source>
</evidence>
<feature type="compositionally biased region" description="Polar residues" evidence="1">
    <location>
        <begin position="55"/>
        <end position="72"/>
    </location>
</feature>
<evidence type="ECO:0000256" key="1">
    <source>
        <dbReference type="SAM" id="MobiDB-lite"/>
    </source>
</evidence>
<comment type="caution">
    <text evidence="2">The sequence shown here is derived from an EMBL/GenBank/DDBJ whole genome shotgun (WGS) entry which is preliminary data.</text>
</comment>
<protein>
    <submittedName>
        <fullName evidence="2">Uncharacterized protein</fullName>
    </submittedName>
</protein>
<dbReference type="Proteomes" id="UP000626092">
    <property type="component" value="Unassembled WGS sequence"/>
</dbReference>
<gene>
    <name evidence="2" type="ORF">RHSIM_Rhsim08G0079600</name>
</gene>
<evidence type="ECO:0000313" key="2">
    <source>
        <dbReference type="EMBL" id="KAF7135059.1"/>
    </source>
</evidence>
<feature type="region of interest" description="Disordered" evidence="1">
    <location>
        <begin position="96"/>
        <end position="120"/>
    </location>
</feature>
<dbReference type="AlphaFoldDB" id="A0A834GLA0"/>
<reference evidence="2" key="1">
    <citation type="submission" date="2019-11" db="EMBL/GenBank/DDBJ databases">
        <authorList>
            <person name="Liu Y."/>
            <person name="Hou J."/>
            <person name="Li T.-Q."/>
            <person name="Guan C.-H."/>
            <person name="Wu X."/>
            <person name="Wu H.-Z."/>
            <person name="Ling F."/>
            <person name="Zhang R."/>
            <person name="Shi X.-G."/>
            <person name="Ren J.-P."/>
            <person name="Chen E.-F."/>
            <person name="Sun J.-M."/>
        </authorList>
    </citation>
    <scope>NUCLEOTIDE SEQUENCE</scope>
    <source>
        <strain evidence="2">Adult_tree_wgs_1</strain>
        <tissue evidence="2">Leaves</tissue>
    </source>
</reference>